<dbReference type="InterPro" id="IPR039743">
    <property type="entry name" value="6GAL/EXGAL"/>
</dbReference>
<evidence type="ECO:0000256" key="3">
    <source>
        <dbReference type="SAM" id="SignalP"/>
    </source>
</evidence>
<dbReference type="Pfam" id="PF14587">
    <property type="entry name" value="Glyco_hydr_30_2"/>
    <property type="match status" value="1"/>
</dbReference>
<organism evidence="6 7">
    <name type="scientific">Oculimacula yallundae</name>
    <dbReference type="NCBI Taxonomy" id="86028"/>
    <lineage>
        <taxon>Eukaryota</taxon>
        <taxon>Fungi</taxon>
        <taxon>Dikarya</taxon>
        <taxon>Ascomycota</taxon>
        <taxon>Pezizomycotina</taxon>
        <taxon>Leotiomycetes</taxon>
        <taxon>Helotiales</taxon>
        <taxon>Ploettnerulaceae</taxon>
        <taxon>Oculimacula</taxon>
    </lineage>
</organism>
<dbReference type="EMBL" id="JAZHXI010000007">
    <property type="protein sequence ID" value="KAL2069993.1"/>
    <property type="molecule type" value="Genomic_DNA"/>
</dbReference>
<dbReference type="PANTHER" id="PTHR42767">
    <property type="entry name" value="ENDO-BETA-1,6-GALACTANASE"/>
    <property type="match status" value="1"/>
</dbReference>
<dbReference type="InterPro" id="IPR039514">
    <property type="entry name" value="6GAL-like"/>
</dbReference>
<dbReference type="Proteomes" id="UP001595075">
    <property type="component" value="Unassembled WGS sequence"/>
</dbReference>
<evidence type="ECO:0008006" key="8">
    <source>
        <dbReference type="Google" id="ProtNLM"/>
    </source>
</evidence>
<keyword evidence="1 3" id="KW-0732">Signal</keyword>
<protein>
    <recommendedName>
        <fullName evidence="8">Endo-beta-1,6-galactanase-like domain-containing protein</fullName>
    </recommendedName>
</protein>
<dbReference type="PANTHER" id="PTHR42767:SF1">
    <property type="entry name" value="ENDO-BETA-1,6-GALACTANASE-LIKE DOMAIN-CONTAINING PROTEIN"/>
    <property type="match status" value="1"/>
</dbReference>
<feature type="domain" description="Endo-beta-1,6-galactanase-like" evidence="5">
    <location>
        <begin position="35"/>
        <end position="265"/>
    </location>
</feature>
<feature type="domain" description="CBM1" evidence="4">
    <location>
        <begin position="516"/>
        <end position="536"/>
    </location>
</feature>
<evidence type="ECO:0000259" key="4">
    <source>
        <dbReference type="Pfam" id="PF00734"/>
    </source>
</evidence>
<dbReference type="Gene3D" id="3.20.20.80">
    <property type="entry name" value="Glycosidases"/>
    <property type="match status" value="1"/>
</dbReference>
<comment type="caution">
    <text evidence="6">The sequence shown here is derived from an EMBL/GenBank/DDBJ whole genome shotgun (WGS) entry which is preliminary data.</text>
</comment>
<sequence length="593" mass="64302">MYINFLLSSFVGILIYTVPTSADQTYVVKSSTNWGIWQGWGTSLAWWGKVFGNRDDVSKIFFTTSSTTLNGQSIPGLGFNIVRYNAGACSSNTYQGNKMVKSTTIKPWRQMDGFWLDGTSTSPASSSWNWSVDSNQRMAMTKARDNGANIFELFSNSPMWWMCKNRNPSGASDGSENILASSLQQHAYYMATIAKYALTNWGITFATVEPFNEPSGSWWTANGKQEGCNMKAATQSTIINYLRTELNNQGLSSMKIAASDETSVDQSAGTWRALTTEAKNNVFRINLHGYQGTGGNRAAMYTLASSAGKVLWNSEYGENDATGVRLVTSLMLDLHRLHPTAWSYWQPLDAGGWGLIDANNDAATLGAVSQKYYAVAQFTRHIRQGMTILDGGSDTVVAALDSKNNKLIIVAVNLGGAQYLNFDLSAFSGVTNGATVPRWYTQLGSSGSRYVSAPTDTVISGSKFRSYFNTNVIQTFEVSLRAGTGVPTTTMKTTASSTTGPKPTTTTGSGGGTVAQYGQCGGKDWNGGTVCVSPYTSSSLEMSSEKAISNKVNNSGPATTPNHRIPQRLLHNLYDSTRSNLLFYNGDSGSFWD</sequence>
<feature type="signal peptide" evidence="3">
    <location>
        <begin position="1"/>
        <end position="22"/>
    </location>
</feature>
<evidence type="ECO:0000313" key="6">
    <source>
        <dbReference type="EMBL" id="KAL2069993.1"/>
    </source>
</evidence>
<feature type="compositionally biased region" description="Low complexity" evidence="2">
    <location>
        <begin position="489"/>
        <end position="507"/>
    </location>
</feature>
<accession>A0ABR4CJ57</accession>
<dbReference type="SUPFAM" id="SSF57180">
    <property type="entry name" value="Cellulose-binding domain"/>
    <property type="match status" value="1"/>
</dbReference>
<dbReference type="Pfam" id="PF00734">
    <property type="entry name" value="CBM_1"/>
    <property type="match status" value="1"/>
</dbReference>
<feature type="chain" id="PRO_5046421335" description="Endo-beta-1,6-galactanase-like domain-containing protein" evidence="3">
    <location>
        <begin position="23"/>
        <end position="593"/>
    </location>
</feature>
<dbReference type="InterPro" id="IPR000254">
    <property type="entry name" value="CBD"/>
</dbReference>
<evidence type="ECO:0000256" key="2">
    <source>
        <dbReference type="SAM" id="MobiDB-lite"/>
    </source>
</evidence>
<reference evidence="6 7" key="1">
    <citation type="journal article" date="2024" name="Commun. Biol.">
        <title>Comparative genomic analysis of thermophilic fungi reveals convergent evolutionary adaptations and gene losses.</title>
        <authorList>
            <person name="Steindorff A.S."/>
            <person name="Aguilar-Pontes M.V."/>
            <person name="Robinson A.J."/>
            <person name="Andreopoulos B."/>
            <person name="LaButti K."/>
            <person name="Kuo A."/>
            <person name="Mondo S."/>
            <person name="Riley R."/>
            <person name="Otillar R."/>
            <person name="Haridas S."/>
            <person name="Lipzen A."/>
            <person name="Grimwood J."/>
            <person name="Schmutz J."/>
            <person name="Clum A."/>
            <person name="Reid I.D."/>
            <person name="Moisan M.C."/>
            <person name="Butler G."/>
            <person name="Nguyen T.T.M."/>
            <person name="Dewar K."/>
            <person name="Conant G."/>
            <person name="Drula E."/>
            <person name="Henrissat B."/>
            <person name="Hansel C."/>
            <person name="Singer S."/>
            <person name="Hutchinson M.I."/>
            <person name="de Vries R.P."/>
            <person name="Natvig D.O."/>
            <person name="Powell A.J."/>
            <person name="Tsang A."/>
            <person name="Grigoriev I.V."/>
        </authorList>
    </citation>
    <scope>NUCLEOTIDE SEQUENCE [LARGE SCALE GENOMIC DNA]</scope>
    <source>
        <strain evidence="6 7">CBS 494.80</strain>
    </source>
</reference>
<evidence type="ECO:0000256" key="1">
    <source>
        <dbReference type="ARBA" id="ARBA00022729"/>
    </source>
</evidence>
<dbReference type="InterPro" id="IPR035971">
    <property type="entry name" value="CBD_sf"/>
</dbReference>
<dbReference type="SUPFAM" id="SSF51445">
    <property type="entry name" value="(Trans)glycosidases"/>
    <property type="match status" value="1"/>
</dbReference>
<feature type="region of interest" description="Disordered" evidence="2">
    <location>
        <begin position="489"/>
        <end position="512"/>
    </location>
</feature>
<dbReference type="InterPro" id="IPR017853">
    <property type="entry name" value="GH"/>
</dbReference>
<evidence type="ECO:0000313" key="7">
    <source>
        <dbReference type="Proteomes" id="UP001595075"/>
    </source>
</evidence>
<proteinExistence type="predicted"/>
<gene>
    <name evidence="6" type="ORF">VTL71DRAFT_14673</name>
</gene>
<evidence type="ECO:0000259" key="5">
    <source>
        <dbReference type="Pfam" id="PF14587"/>
    </source>
</evidence>
<name>A0ABR4CJ57_9HELO</name>
<keyword evidence="7" id="KW-1185">Reference proteome</keyword>